<keyword evidence="2" id="KW-1185">Reference proteome</keyword>
<dbReference type="SUPFAM" id="SSF88697">
    <property type="entry name" value="PUA domain-like"/>
    <property type="match status" value="1"/>
</dbReference>
<organism evidence="1 2">
    <name type="scientific">Paractinoplanes abujensis</name>
    <dbReference type="NCBI Taxonomy" id="882441"/>
    <lineage>
        <taxon>Bacteria</taxon>
        <taxon>Bacillati</taxon>
        <taxon>Actinomycetota</taxon>
        <taxon>Actinomycetes</taxon>
        <taxon>Micromonosporales</taxon>
        <taxon>Micromonosporaceae</taxon>
        <taxon>Paractinoplanes</taxon>
    </lineage>
</organism>
<reference evidence="1 2" key="1">
    <citation type="submission" date="2020-08" db="EMBL/GenBank/DDBJ databases">
        <title>Sequencing the genomes of 1000 actinobacteria strains.</title>
        <authorList>
            <person name="Klenk H.-P."/>
        </authorList>
    </citation>
    <scope>NUCLEOTIDE SEQUENCE [LARGE SCALE GENOMIC DNA]</scope>
    <source>
        <strain evidence="1 2">DSM 45518</strain>
    </source>
</reference>
<dbReference type="InterPro" id="IPR015947">
    <property type="entry name" value="PUA-like_sf"/>
</dbReference>
<sequence length="148" mass="15934">MAHWLLQHNPARGVCGSGDWTVRRYRELITAGDDVALWHSGRGGGVAAVGTIVDAPHDSVIGVHFTREFASRPITRETLKNDERFRDALILRMAGGSNPFPLTPAQWQAIIERVPPEHQLVAATVRGAAALAVAGATAIREAVRSVAQ</sequence>
<dbReference type="Gene3D" id="3.10.590.10">
    <property type="entry name" value="ph1033 like domains"/>
    <property type="match status" value="1"/>
</dbReference>
<dbReference type="EMBL" id="JACHMF010000001">
    <property type="protein sequence ID" value="MBB4690314.1"/>
    <property type="molecule type" value="Genomic_DNA"/>
</dbReference>
<evidence type="ECO:0000313" key="1">
    <source>
        <dbReference type="EMBL" id="MBB4690314.1"/>
    </source>
</evidence>
<proteinExistence type="predicted"/>
<dbReference type="RefSeq" id="WP_184949290.1">
    <property type="nucleotide sequence ID" value="NZ_BOMC01000050.1"/>
</dbReference>
<name>A0A7W7CKM4_9ACTN</name>
<accession>A0A7W7CKM4</accession>
<gene>
    <name evidence="1" type="ORF">BKA14_000462</name>
</gene>
<comment type="caution">
    <text evidence="1">The sequence shown here is derived from an EMBL/GenBank/DDBJ whole genome shotgun (WGS) entry which is preliminary data.</text>
</comment>
<dbReference type="AlphaFoldDB" id="A0A7W7CKM4"/>
<dbReference type="Proteomes" id="UP000542742">
    <property type="component" value="Unassembled WGS sequence"/>
</dbReference>
<evidence type="ECO:0000313" key="2">
    <source>
        <dbReference type="Proteomes" id="UP000542742"/>
    </source>
</evidence>
<protein>
    <submittedName>
        <fullName evidence="1">Putative RNA-binding protein with PUA-like domain</fullName>
    </submittedName>
</protein>